<evidence type="ECO:0000313" key="7">
    <source>
        <dbReference type="Proteomes" id="UP000295151"/>
    </source>
</evidence>
<evidence type="ECO:0000256" key="2">
    <source>
        <dbReference type="ARBA" id="ARBA00022827"/>
    </source>
</evidence>
<keyword evidence="4" id="KW-0503">Monooxygenase</keyword>
<protein>
    <submittedName>
        <fullName evidence="6">2-polyprenyl-6-methoxyphenol hydroxylase-like FAD-dependent oxidoreductase</fullName>
    </submittedName>
</protein>
<dbReference type="SUPFAM" id="SSF51905">
    <property type="entry name" value="FAD/NAD(P)-binding domain"/>
    <property type="match status" value="1"/>
</dbReference>
<feature type="domain" description="FAD-binding" evidence="5">
    <location>
        <begin position="2"/>
        <end position="173"/>
    </location>
</feature>
<dbReference type="RefSeq" id="WP_166678549.1">
    <property type="nucleotide sequence ID" value="NZ_SOCE01000001.1"/>
</dbReference>
<keyword evidence="2" id="KW-0274">FAD</keyword>
<dbReference type="Pfam" id="PF01494">
    <property type="entry name" value="FAD_binding_3"/>
    <property type="match status" value="2"/>
</dbReference>
<dbReference type="PANTHER" id="PTHR47178:SF5">
    <property type="entry name" value="FAD-BINDING DOMAIN-CONTAINING PROTEIN"/>
    <property type="match status" value="1"/>
</dbReference>
<name>A0A4R7TBB3_9ACTN</name>
<feature type="domain" description="FAD-binding" evidence="5">
    <location>
        <begin position="295"/>
        <end position="336"/>
    </location>
</feature>
<dbReference type="GO" id="GO:0004497">
    <property type="term" value="F:monooxygenase activity"/>
    <property type="evidence" value="ECO:0007669"/>
    <property type="project" value="UniProtKB-KW"/>
</dbReference>
<dbReference type="InterPro" id="IPR036188">
    <property type="entry name" value="FAD/NAD-bd_sf"/>
</dbReference>
<evidence type="ECO:0000256" key="3">
    <source>
        <dbReference type="ARBA" id="ARBA00023002"/>
    </source>
</evidence>
<dbReference type="EMBL" id="SOCE01000001">
    <property type="protein sequence ID" value="TDU88608.1"/>
    <property type="molecule type" value="Genomic_DNA"/>
</dbReference>
<evidence type="ECO:0000313" key="6">
    <source>
        <dbReference type="EMBL" id="TDU88608.1"/>
    </source>
</evidence>
<proteinExistence type="predicted"/>
<dbReference type="InterPro" id="IPR002938">
    <property type="entry name" value="FAD-bd"/>
</dbReference>
<dbReference type="Proteomes" id="UP000295151">
    <property type="component" value="Unassembled WGS sequence"/>
</dbReference>
<sequence>MQVAIIGAGVGGLALAQGLKQAGIDVRVYERDASARFRKQGYRIHISEVGEQALAAVLPEVVRRRVIETATHPGDLVAGFDTSLTPTFEQVYPGAGPDTVSAIDRYAFRRALMTGLDDVLVFGKQFTSYAETAAGRVQLTFADGSTETADVLVGADGVGSRVRAQLVPDFEVIDSGIRCIYGKIPVTPAVRGVAPDAFLRGFCFVTDGQGPGAAFAPVLFRTPPEEYGDYLMAVMTGTQAQLGHSDEELFGMAPGDLWGVVAKHVADWHPAIGELVAAADPSAAFPITLRTCTEIASWPTGRITLLGDAVHPMLPSAGAGANTALWDAARLTEALADGSLPEYERDVRPHALAAVDESLRNAKHLFNLDLGA</sequence>
<reference evidence="6 7" key="1">
    <citation type="submission" date="2019-03" db="EMBL/GenBank/DDBJ databases">
        <title>Genomic Encyclopedia of Type Strains, Phase III (KMG-III): the genomes of soil and plant-associated and newly described type strains.</title>
        <authorList>
            <person name="Whitman W."/>
        </authorList>
    </citation>
    <scope>NUCLEOTIDE SEQUENCE [LARGE SCALE GENOMIC DNA]</scope>
    <source>
        <strain evidence="6 7">VKM Ac-2575</strain>
    </source>
</reference>
<keyword evidence="7" id="KW-1185">Reference proteome</keyword>
<gene>
    <name evidence="6" type="ORF">EV138_2154</name>
</gene>
<dbReference type="Gene3D" id="3.50.50.60">
    <property type="entry name" value="FAD/NAD(P)-binding domain"/>
    <property type="match status" value="1"/>
</dbReference>
<evidence type="ECO:0000259" key="5">
    <source>
        <dbReference type="Pfam" id="PF01494"/>
    </source>
</evidence>
<keyword evidence="3" id="KW-0560">Oxidoreductase</keyword>
<evidence type="ECO:0000256" key="1">
    <source>
        <dbReference type="ARBA" id="ARBA00022630"/>
    </source>
</evidence>
<evidence type="ECO:0000256" key="4">
    <source>
        <dbReference type="ARBA" id="ARBA00023033"/>
    </source>
</evidence>
<dbReference type="PANTHER" id="PTHR47178">
    <property type="entry name" value="MONOOXYGENASE, FAD-BINDING"/>
    <property type="match status" value="1"/>
</dbReference>
<comment type="caution">
    <text evidence="6">The sequence shown here is derived from an EMBL/GenBank/DDBJ whole genome shotgun (WGS) entry which is preliminary data.</text>
</comment>
<dbReference type="GO" id="GO:0071949">
    <property type="term" value="F:FAD binding"/>
    <property type="evidence" value="ECO:0007669"/>
    <property type="project" value="InterPro"/>
</dbReference>
<accession>A0A4R7TBB3</accession>
<keyword evidence="1" id="KW-0285">Flavoprotein</keyword>
<organism evidence="6 7">
    <name type="scientific">Kribbella voronezhensis</name>
    <dbReference type="NCBI Taxonomy" id="2512212"/>
    <lineage>
        <taxon>Bacteria</taxon>
        <taxon>Bacillati</taxon>
        <taxon>Actinomycetota</taxon>
        <taxon>Actinomycetes</taxon>
        <taxon>Propionibacteriales</taxon>
        <taxon>Kribbellaceae</taxon>
        <taxon>Kribbella</taxon>
    </lineage>
</organism>
<dbReference type="AlphaFoldDB" id="A0A4R7TBB3"/>
<dbReference type="PRINTS" id="PR00420">
    <property type="entry name" value="RNGMNOXGNASE"/>
</dbReference>